<dbReference type="EMBL" id="AP007204">
    <property type="protein sequence ID" value="BAD88387.1"/>
    <property type="molecule type" value="Genomic_DNA"/>
</dbReference>
<reference evidence="2" key="5">
    <citation type="journal article" date="2008" name="Nucleic Acids Res.">
        <title>The Rice Annotation Project Database (RAP-DB): 2008 update.</title>
        <authorList>
            <consortium name="The Rice Annotation Project (RAP)"/>
            <person name="Tanaka T."/>
            <person name="Antonio B.A."/>
            <person name="Kikuchi S."/>
            <person name="Matsumoto T."/>
            <person name="Nagamura Y."/>
            <person name="Numa H."/>
            <person name="Sakai H."/>
            <person name="Wu J."/>
            <person name="Itoh T."/>
            <person name="Sasaki T."/>
            <person name="Aono R."/>
            <person name="Fujii Y."/>
            <person name="Habara T."/>
            <person name="Harada E."/>
            <person name="Kanno M."/>
            <person name="Kawahara Y."/>
            <person name="Kawashima H."/>
            <person name="Kubooka H."/>
            <person name="Matsuya A."/>
            <person name="Nakaoka H."/>
            <person name="Saichi N."/>
            <person name="Sanbonmatsu R."/>
            <person name="Sato Y."/>
            <person name="Shinso Y."/>
            <person name="Suzuki M."/>
            <person name="Takeda J."/>
            <person name="Tanino M."/>
            <person name="Todokoro F."/>
            <person name="Yamaguchi K."/>
            <person name="Yamamoto N."/>
            <person name="Yamasaki C."/>
            <person name="Imanishi T."/>
            <person name="Okido T."/>
            <person name="Tada M."/>
            <person name="Ikeo K."/>
            <person name="Tateno Y."/>
            <person name="Gojobori T."/>
            <person name="Lin Y.C."/>
            <person name="Wei F.J."/>
            <person name="Hsing Y.I."/>
            <person name="Zhao Q."/>
            <person name="Han B."/>
            <person name="Kramer M.R."/>
            <person name="McCombie R.W."/>
            <person name="Lonsdale D."/>
            <person name="O'Donovan C.C."/>
            <person name="Whitfield E.J."/>
            <person name="Apweiler R."/>
            <person name="Koyanagi K.O."/>
            <person name="Khurana J.P."/>
            <person name="Raghuvanshi S."/>
            <person name="Singh N.K."/>
            <person name="Tyagi A.K."/>
            <person name="Haberer G."/>
            <person name="Fujisawa M."/>
            <person name="Hosokawa S."/>
            <person name="Ito Y."/>
            <person name="Ikawa H."/>
            <person name="Shibata M."/>
            <person name="Yamamoto M."/>
            <person name="Bruskiewich R.M."/>
            <person name="Hoen D.R."/>
            <person name="Bureau TE."/>
            <person name="Namiki N."/>
            <person name="Ohyanagi H."/>
            <person name="Sakai Y."/>
            <person name="Nobushima S."/>
            <person name="Sakata K."/>
            <person name="Barrero R.A."/>
            <person name="Sato Y."/>
            <person name="Souvorov A."/>
            <person name="Smith-White B."/>
            <person name="Tatusova T."/>
            <person name="An S."/>
            <person name="An G."/>
            <person name="OOta S."/>
            <person name="Fuks G."/>
            <person name="Messing J."/>
            <person name="Christie K.R."/>
            <person name="Lieberherr D."/>
            <person name="Kim H."/>
            <person name="Zuccolo A."/>
            <person name="Wing R.A."/>
            <person name="Nobuta K."/>
            <person name="Green P.J."/>
            <person name="Lu C."/>
            <person name="Meyers BC."/>
            <person name="Chaparro C."/>
            <person name="Piegu B."/>
            <person name="Panaud O."/>
            <person name="Echeverria M."/>
        </authorList>
    </citation>
    <scope>NUCLEOTIDE SEQUENCE</scope>
</reference>
<evidence type="ECO:0000313" key="3">
    <source>
        <dbReference type="Proteomes" id="UP000000763"/>
    </source>
</evidence>
<evidence type="ECO:0000313" key="1">
    <source>
        <dbReference type="EMBL" id="BAD88387.1"/>
    </source>
</evidence>
<dbReference type="KEGG" id="dosa:Os01g0308200"/>
<reference evidence="3" key="6">
    <citation type="journal article" date="2008" name="Nucleic Acids Res.">
        <title>The rice annotation project database (RAP-DB): 2008 update.</title>
        <authorList>
            <consortium name="The rice annotation project (RAP)"/>
        </authorList>
    </citation>
    <scope>GENOME REANNOTATION</scope>
    <source>
        <strain evidence="3">cv. Nipponbare</strain>
    </source>
</reference>
<proteinExistence type="predicted"/>
<reference evidence="2" key="8">
    <citation type="submission" date="2012-08" db="EMBL/GenBank/DDBJ databases">
        <title>The Second Rice Annotation Project Meeting (RAP2).</title>
        <authorList>
            <consortium name="The Rice Annotation Project (RAP)"/>
        </authorList>
    </citation>
    <scope>NUCLEOTIDE SEQUENCE</scope>
</reference>
<reference evidence="2 3" key="2">
    <citation type="journal article" date="2005" name="Nature">
        <title>The map-based sequence of the rice genome.</title>
        <authorList>
            <consortium name="International rice genome sequencing project (IRGSP)"/>
            <person name="Matsumoto T."/>
            <person name="Wu J."/>
            <person name="Kanamori H."/>
            <person name="Katayose Y."/>
            <person name="Fujisawa M."/>
            <person name="Namiki N."/>
            <person name="Mizuno H."/>
            <person name="Yamamoto K."/>
            <person name="Antonio B.A."/>
            <person name="Baba T."/>
            <person name="Sakata K."/>
            <person name="Nagamura Y."/>
            <person name="Aoki H."/>
            <person name="Arikawa K."/>
            <person name="Arita K."/>
            <person name="Bito T."/>
            <person name="Chiden Y."/>
            <person name="Fujitsuka N."/>
            <person name="Fukunaka R."/>
            <person name="Hamada M."/>
            <person name="Harada C."/>
            <person name="Hayashi A."/>
            <person name="Hijishita S."/>
            <person name="Honda M."/>
            <person name="Hosokawa S."/>
            <person name="Ichikawa Y."/>
            <person name="Idonuma A."/>
            <person name="Iijima M."/>
            <person name="Ikeda M."/>
            <person name="Ikeno M."/>
            <person name="Ito K."/>
            <person name="Ito S."/>
            <person name="Ito T."/>
            <person name="Ito Y."/>
            <person name="Ito Y."/>
            <person name="Iwabuchi A."/>
            <person name="Kamiya K."/>
            <person name="Karasawa W."/>
            <person name="Kurita K."/>
            <person name="Katagiri S."/>
            <person name="Kikuta A."/>
            <person name="Kobayashi H."/>
            <person name="Kobayashi N."/>
            <person name="Machita K."/>
            <person name="Maehara T."/>
            <person name="Masukawa M."/>
            <person name="Mizubayashi T."/>
            <person name="Mukai Y."/>
            <person name="Nagasaki H."/>
            <person name="Nagata Y."/>
            <person name="Naito S."/>
            <person name="Nakashima M."/>
            <person name="Nakama Y."/>
            <person name="Nakamichi Y."/>
            <person name="Nakamura M."/>
            <person name="Meguro A."/>
            <person name="Negishi M."/>
            <person name="Ohta I."/>
            <person name="Ohta T."/>
            <person name="Okamoto M."/>
            <person name="Ono N."/>
            <person name="Saji S."/>
            <person name="Sakaguchi M."/>
            <person name="Sakai K."/>
            <person name="Shibata M."/>
            <person name="Shimokawa T."/>
            <person name="Song J."/>
            <person name="Takazaki Y."/>
            <person name="Terasawa K."/>
            <person name="Tsugane M."/>
            <person name="Tsuji K."/>
            <person name="Ueda S."/>
            <person name="Waki K."/>
            <person name="Yamagata H."/>
            <person name="Yamamoto M."/>
            <person name="Yamamoto S."/>
            <person name="Yamane H."/>
            <person name="Yoshiki S."/>
            <person name="Yoshihara R."/>
            <person name="Yukawa K."/>
            <person name="Zhong H."/>
            <person name="Yano M."/>
            <person name="Yuan Q."/>
            <person name="Ouyang S."/>
            <person name="Liu J."/>
            <person name="Jones K.M."/>
            <person name="Gansberger K."/>
            <person name="Moffat K."/>
            <person name="Hill J."/>
            <person name="Bera J."/>
            <person name="Fadrosh D."/>
            <person name="Jin S."/>
            <person name="Johri S."/>
            <person name="Kim M."/>
            <person name="Overton L."/>
            <person name="Reardon M."/>
            <person name="Tsitrin T."/>
            <person name="Vuong H."/>
            <person name="Weaver B."/>
            <person name="Ciecko A."/>
            <person name="Tallon L."/>
            <person name="Jackson J."/>
            <person name="Pai G."/>
            <person name="Aken S.V."/>
            <person name="Utterback T."/>
            <person name="Reidmuller S."/>
            <person name="Feldblyum T."/>
            <person name="Hsiao J."/>
            <person name="Zismann V."/>
            <person name="Iobst S."/>
            <person name="de Vazeille A.R."/>
            <person name="Buell C.R."/>
            <person name="Ying K."/>
            <person name="Li Y."/>
            <person name="Lu T."/>
            <person name="Huang Y."/>
            <person name="Zhao Q."/>
            <person name="Feng Q."/>
            <person name="Zhang L."/>
            <person name="Zhu J."/>
            <person name="Weng Q."/>
            <person name="Mu J."/>
            <person name="Lu Y."/>
            <person name="Fan D."/>
            <person name="Liu Y."/>
            <person name="Guan J."/>
            <person name="Zhang Y."/>
            <person name="Yu S."/>
            <person name="Liu X."/>
            <person name="Zhang Y."/>
            <person name="Hong G."/>
            <person name="Han B."/>
            <person name="Choisne N."/>
            <person name="Demange N."/>
            <person name="Orjeda G."/>
            <person name="Samain S."/>
            <person name="Cattolico L."/>
            <person name="Pelletier E."/>
            <person name="Couloux A."/>
            <person name="Segurens B."/>
            <person name="Wincker P."/>
            <person name="D'Hont A."/>
            <person name="Scarpelli C."/>
            <person name="Weissenbach J."/>
            <person name="Salanoubat M."/>
            <person name="Quetier F."/>
            <person name="Yu Y."/>
            <person name="Kim H.R."/>
            <person name="Rambo T."/>
            <person name="Currie J."/>
            <person name="Collura K."/>
            <person name="Luo M."/>
            <person name="Yang T."/>
            <person name="Ammiraju J.S.S."/>
            <person name="Engler F."/>
            <person name="Soderlund C."/>
            <person name="Wing R.A."/>
            <person name="Palmer L.E."/>
            <person name="de la Bastide M."/>
            <person name="Spiegel L."/>
            <person name="Nascimento L."/>
            <person name="Zutavern T."/>
            <person name="O'Shaughnessy A."/>
            <person name="Dike S."/>
            <person name="Dedhia N."/>
            <person name="Preston R."/>
            <person name="Balija V."/>
            <person name="McCombie W.R."/>
            <person name="Chow T."/>
            <person name="Chen H."/>
            <person name="Chung M."/>
            <person name="Chen C."/>
            <person name="Shaw J."/>
            <person name="Wu H."/>
            <person name="Hsiao K."/>
            <person name="Chao Y."/>
            <person name="Chu M."/>
            <person name="Cheng C."/>
            <person name="Hour A."/>
            <person name="Lee P."/>
            <person name="Lin S."/>
            <person name="Lin Y."/>
            <person name="Liou J."/>
            <person name="Liu S."/>
            <person name="Hsing Y."/>
            <person name="Raghuvanshi S."/>
            <person name="Mohanty A."/>
            <person name="Bharti A.K."/>
            <person name="Gaur A."/>
            <person name="Gupta V."/>
            <person name="Kumar D."/>
            <person name="Ravi V."/>
            <person name="Vij S."/>
            <person name="Kapur A."/>
            <person name="Khurana P."/>
            <person name="Khurana P."/>
            <person name="Khurana J.P."/>
            <person name="Tyagi A.K."/>
            <person name="Gaikwad K."/>
            <person name="Singh A."/>
            <person name="Dalal V."/>
            <person name="Srivastava S."/>
            <person name="Dixit A."/>
            <person name="Pal A.K."/>
            <person name="Ghazi I.A."/>
            <person name="Yadav M."/>
            <person name="Pandit A."/>
            <person name="Bhargava A."/>
            <person name="Sureshbabu K."/>
            <person name="Batra K."/>
            <person name="Sharma T.R."/>
            <person name="Mohapatra T."/>
            <person name="Singh N.K."/>
            <person name="Messing J."/>
            <person name="Nelson A.B."/>
            <person name="Fuks G."/>
            <person name="Kavchok S."/>
            <person name="Keizer G."/>
            <person name="Linton E."/>
            <person name="Llaca V."/>
            <person name="Song R."/>
            <person name="Tanyolac B."/>
            <person name="Young S."/>
            <person name="Ho-Il K."/>
            <person name="Hahn J.H."/>
            <person name="Sangsakoo G."/>
            <person name="Vanavichit A."/>
            <person name="de Mattos Luiz.A.T."/>
            <person name="Zimmer P.D."/>
            <person name="Malone G."/>
            <person name="Dellagostin O."/>
            <person name="de Oliveira A.C."/>
            <person name="Bevan M."/>
            <person name="Bancroft I."/>
            <person name="Minx P."/>
            <person name="Cordum H."/>
            <person name="Wilson R."/>
            <person name="Cheng Z."/>
            <person name="Jin W."/>
            <person name="Jiang J."/>
            <person name="Leong S.A."/>
            <person name="Iwama H."/>
            <person name="Gojobori T."/>
            <person name="Itoh T."/>
            <person name="Niimura Y."/>
            <person name="Fujii Y."/>
            <person name="Habara T."/>
            <person name="Sakai H."/>
            <person name="Sato Y."/>
            <person name="Wilson G."/>
            <person name="Kumar K."/>
            <person name="McCouch S."/>
            <person name="Juretic N."/>
            <person name="Hoen D."/>
            <person name="Wright S."/>
            <person name="Bruskiewich R."/>
            <person name="Bureau T."/>
            <person name="Miyao A."/>
            <person name="Hirochika H."/>
            <person name="Nishikawa T."/>
            <person name="Kadowaki K."/>
            <person name="Sugiura M."/>
            <person name="Burr B."/>
            <person name="Sasaki T."/>
        </authorList>
    </citation>
    <scope>NUCLEOTIDE SEQUENCE [LARGE SCALE GENOMIC DNA]</scope>
    <source>
        <strain evidence="3">cv. Nipponbare</strain>
    </source>
</reference>
<protein>
    <submittedName>
        <fullName evidence="2">Os01g0308200 protein</fullName>
    </submittedName>
</protein>
<dbReference type="EMBL" id="AP008207">
    <property type="protein sequence ID" value="BAH91026.1"/>
    <property type="molecule type" value="Genomic_DNA"/>
</dbReference>
<evidence type="ECO:0000313" key="2">
    <source>
        <dbReference type="EMBL" id="BAH91026.1"/>
    </source>
</evidence>
<reference evidence="2" key="4">
    <citation type="journal article" date="2007" name="Genome Res.">
        <title>Curated Genome Annotation of Oryza sativa ssp. japonica and Comparative Genome Analysis with Arabidopsis thaliana.</title>
        <authorList>
            <consortium name="The Rice Annotation Project (RAP)"/>
            <person name="Itoh T."/>
            <person name="Tanaka T."/>
            <person name="Barrero R.A."/>
            <person name="Yamasaki C."/>
            <person name="Fujii Y."/>
            <person name="Hilton P.B."/>
            <person name="Antonio B.A."/>
            <person name="Aono H."/>
            <person name="Apweiler R."/>
            <person name="Bruskiewich R."/>
            <person name="Bureau T."/>
            <person name="Burr F."/>
            <person name="Costa de Oliveira A."/>
            <person name="Fuks G."/>
            <person name="Habara T."/>
            <person name="Haberer G."/>
            <person name="Han B."/>
            <person name="Harada E."/>
            <person name="Hiraki A.T."/>
            <person name="Hirochika H."/>
            <person name="Hoen D."/>
            <person name="Hokari H."/>
            <person name="Hosokawa S."/>
            <person name="Hsing Y."/>
            <person name="Ikawa H."/>
            <person name="Ikeo K."/>
            <person name="Imanishi T."/>
            <person name="Ito Y."/>
            <person name="Jaiswal P."/>
            <person name="Kanno M."/>
            <person name="Kawahara Y."/>
            <person name="Kawamura T."/>
            <person name="Kawashima H."/>
            <person name="Khurana J.P."/>
            <person name="Kikuchi S."/>
            <person name="Komatsu S."/>
            <person name="Koyanagi K.O."/>
            <person name="Kubooka H."/>
            <person name="Lieberherr D."/>
            <person name="Lin Y.C."/>
            <person name="Lonsdale D."/>
            <person name="Matsumoto T."/>
            <person name="Matsuya A."/>
            <person name="McCombie W.R."/>
            <person name="Messing J."/>
            <person name="Miyao A."/>
            <person name="Mulder N."/>
            <person name="Nagamura Y."/>
            <person name="Nam J."/>
            <person name="Namiki N."/>
            <person name="Numa H."/>
            <person name="Nurimoto S."/>
            <person name="O'donovan C."/>
            <person name="Ohyanagi H."/>
            <person name="Okido T."/>
            <person name="Oota S."/>
            <person name="Osato N."/>
            <person name="Palmer L.E."/>
            <person name="Quetier F."/>
            <person name="Raghuvanshi S."/>
            <person name="Saichi N."/>
            <person name="Sakai H."/>
            <person name="Sakai Y."/>
            <person name="Sakata K."/>
            <person name="Sakurai T."/>
            <person name="Sato F."/>
            <person name="Sato Y."/>
            <person name="Schoof H."/>
            <person name="Seki M."/>
            <person name="Shibata M."/>
            <person name="Shimizu Y."/>
            <person name="Shinozaki K."/>
            <person name="Shinso Y."/>
            <person name="Singh N.K."/>
            <person name="Smith-White B."/>
            <person name="Takeda J."/>
            <person name="Tanino M."/>
            <person name="Tatusova T."/>
            <person name="Thongjuea S."/>
            <person name="Todokoro F."/>
            <person name="Tsugane M."/>
            <person name="Tyagi A.K."/>
            <person name="Vanavichit A."/>
            <person name="Wang A."/>
            <person name="Wing R.A."/>
            <person name="Yamaguchi K."/>
            <person name="Yamamoto M."/>
            <person name="Yamamoto N."/>
            <person name="Yu Y."/>
            <person name="Zhang H."/>
            <person name="Zhao Q."/>
            <person name="Higo K."/>
            <person name="Burr B."/>
            <person name="Gojobori T."/>
            <person name="Sasaki T."/>
        </authorList>
    </citation>
    <scope>NUCLEOTIDE SEQUENCE</scope>
</reference>
<accession>Q5JCW4</accession>
<organism evidence="1 3">
    <name type="scientific">Oryza sativa subsp. japonica</name>
    <name type="common">Rice</name>
    <dbReference type="NCBI Taxonomy" id="39947"/>
    <lineage>
        <taxon>Eukaryota</taxon>
        <taxon>Viridiplantae</taxon>
        <taxon>Streptophyta</taxon>
        <taxon>Embryophyta</taxon>
        <taxon>Tracheophyta</taxon>
        <taxon>Spermatophyta</taxon>
        <taxon>Magnoliopsida</taxon>
        <taxon>Liliopsida</taxon>
        <taxon>Poales</taxon>
        <taxon>Poaceae</taxon>
        <taxon>BOP clade</taxon>
        <taxon>Oryzoideae</taxon>
        <taxon>Oryzeae</taxon>
        <taxon>Oryzinae</taxon>
        <taxon>Oryza</taxon>
        <taxon>Oryza sativa</taxon>
    </lineage>
</organism>
<sequence>MSFASVVFPMPPIATMENTCKLLSVPLSLFRRLSSNLFFSPSLPKVPVSLARELEARILLVVLTLILPSPSRSERLSRKLLMDLSLFLTLLILSSISVSRDSS</sequence>
<gene>
    <name evidence="2" type="ordered locus">Os01g0308200</name>
    <name evidence="1" type="ORF">OSJNBa0008D05.6</name>
</gene>
<name>Q5JCW4_ORYSJ</name>
<reference evidence="2" key="3">
    <citation type="journal article" date="2006" name="Nucleic Acids Res.">
        <title>The Rice Annotation Project Database (RAP-DB): hub for Oryza sativa ssp. japonica genome information.</title>
        <authorList>
            <person name="Ohyanagi H."/>
            <person name="Tanaka T."/>
            <person name="Sakai H."/>
            <person name="Shigemoto Y."/>
            <person name="Yamaguchi K."/>
            <person name="Habara T."/>
            <person name="Fujii Y."/>
            <person name="Antonio B.A."/>
            <person name="Nagamura Y."/>
            <person name="Imanishi T."/>
            <person name="Ikeo K."/>
            <person name="Itoh T."/>
            <person name="Gojobori T."/>
            <person name="Sasaki T."/>
        </authorList>
    </citation>
    <scope>NUCLEOTIDE SEQUENCE</scope>
</reference>
<reference evidence="2" key="7">
    <citation type="submission" date="2012-08" db="EMBL/GenBank/DDBJ databases">
        <title>Oryza sativa nipponbare(GA3) genomic DNA, chromosome 1.</title>
        <authorList>
            <consortium name="IRGSP(International Rice Genome Sequencing Project)"/>
        </authorList>
    </citation>
    <scope>NUCLEOTIDE SEQUENCE</scope>
</reference>
<dbReference type="AlphaFoldDB" id="Q5JCW4"/>
<dbReference type="Proteomes" id="UP000000763">
    <property type="component" value="Chromosome 1"/>
</dbReference>
<reference evidence="1" key="1">
    <citation type="submission" date="2004-06" db="EMBL/GenBank/DDBJ databases">
        <title>Oryza sativa nipponbare(GA3) genomic DNA, chromosome 1, BAC clone:OSJNBa0008D05.</title>
        <authorList>
            <person name="Sasaki T."/>
            <person name="Matsumoto T."/>
            <person name="Fujisawa M."/>
        </authorList>
    </citation>
    <scope>NUCLEOTIDE SEQUENCE</scope>
</reference>